<evidence type="ECO:0000313" key="1">
    <source>
        <dbReference type="EMBL" id="OQR90752.1"/>
    </source>
</evidence>
<dbReference type="Proteomes" id="UP000243579">
    <property type="component" value="Unassembled WGS sequence"/>
</dbReference>
<sequence length="214" mass="24037">MESMTQTFWRRKRILTQEVLQAIGKTSATDDDVYTMELNKFRDFVSHVRAYLGELEKYRAGLRNFAGSCSSLATATAEVFAIALRKVDPAHTGRNQYHSVDDMIACAIRSVGVKLSDLELYNKDIKARADAKLEFDSYQRDPVKQRVAQAQLDACTLKMFRVFAKYEAAHDTFLNDELAKALSQLFGDAMEAMSEPLPKANDSIAAHEAKVGDR</sequence>
<name>A0A1V9YYH0_ACHHY</name>
<keyword evidence="2" id="KW-1185">Reference proteome</keyword>
<evidence type="ECO:0008006" key="3">
    <source>
        <dbReference type="Google" id="ProtNLM"/>
    </source>
</evidence>
<reference evidence="1 2" key="1">
    <citation type="journal article" date="2014" name="Genome Biol. Evol.">
        <title>The secreted proteins of Achlya hypogyna and Thraustotheca clavata identify the ancestral oomycete secretome and reveal gene acquisitions by horizontal gene transfer.</title>
        <authorList>
            <person name="Misner I."/>
            <person name="Blouin N."/>
            <person name="Leonard G."/>
            <person name="Richards T.A."/>
            <person name="Lane C.E."/>
        </authorList>
    </citation>
    <scope>NUCLEOTIDE SEQUENCE [LARGE SCALE GENOMIC DNA]</scope>
    <source>
        <strain evidence="1 2">ATCC 48635</strain>
    </source>
</reference>
<dbReference type="OrthoDB" id="74557at2759"/>
<accession>A0A1V9YYH0</accession>
<dbReference type="InterPro" id="IPR027267">
    <property type="entry name" value="AH/BAR_dom_sf"/>
</dbReference>
<dbReference type="Gene3D" id="1.20.1270.60">
    <property type="entry name" value="Arfaptin homology (AH) domain/BAR domain"/>
    <property type="match status" value="1"/>
</dbReference>
<organism evidence="1 2">
    <name type="scientific">Achlya hypogyna</name>
    <name type="common">Oomycete</name>
    <name type="synonym">Protoachlya hypogyna</name>
    <dbReference type="NCBI Taxonomy" id="1202772"/>
    <lineage>
        <taxon>Eukaryota</taxon>
        <taxon>Sar</taxon>
        <taxon>Stramenopiles</taxon>
        <taxon>Oomycota</taxon>
        <taxon>Saprolegniomycetes</taxon>
        <taxon>Saprolegniales</taxon>
        <taxon>Achlyaceae</taxon>
        <taxon>Achlya</taxon>
    </lineage>
</organism>
<evidence type="ECO:0000313" key="2">
    <source>
        <dbReference type="Proteomes" id="UP000243579"/>
    </source>
</evidence>
<comment type="caution">
    <text evidence="1">The sequence shown here is derived from an EMBL/GenBank/DDBJ whole genome shotgun (WGS) entry which is preliminary data.</text>
</comment>
<proteinExistence type="predicted"/>
<dbReference type="EMBL" id="JNBR01000582">
    <property type="protein sequence ID" value="OQR90752.1"/>
    <property type="molecule type" value="Genomic_DNA"/>
</dbReference>
<gene>
    <name evidence="1" type="ORF">ACHHYP_05267</name>
</gene>
<dbReference type="AlphaFoldDB" id="A0A1V9YYH0"/>
<dbReference type="SUPFAM" id="SSF103657">
    <property type="entry name" value="BAR/IMD domain-like"/>
    <property type="match status" value="1"/>
</dbReference>
<protein>
    <recommendedName>
        <fullName evidence="3">BAR domain-containing protein</fullName>
    </recommendedName>
</protein>